<dbReference type="Pfam" id="PF01584">
    <property type="entry name" value="CheW"/>
    <property type="match status" value="1"/>
</dbReference>
<dbReference type="CDD" id="cd00732">
    <property type="entry name" value="CheW"/>
    <property type="match status" value="1"/>
</dbReference>
<dbReference type="SMART" id="SM00260">
    <property type="entry name" value="CheW"/>
    <property type="match status" value="1"/>
</dbReference>
<reference evidence="2" key="1">
    <citation type="submission" date="2022-07" db="EMBL/GenBank/DDBJ databases">
        <title>Enhanced cultured diversity of the mouse gut microbiota enables custom-made synthetic communities.</title>
        <authorList>
            <person name="Afrizal A."/>
        </authorList>
    </citation>
    <scope>NUCLEOTIDE SEQUENCE</scope>
    <source>
        <strain evidence="2">DSM 29482</strain>
    </source>
</reference>
<dbReference type="RefSeq" id="WP_042680152.1">
    <property type="nucleotide sequence ID" value="NZ_CABKTM010000018.1"/>
</dbReference>
<organism evidence="2 3">
    <name type="scientific">Anaerosalibacter massiliensis</name>
    <dbReference type="NCBI Taxonomy" id="1347392"/>
    <lineage>
        <taxon>Bacteria</taxon>
        <taxon>Bacillati</taxon>
        <taxon>Bacillota</taxon>
        <taxon>Tissierellia</taxon>
        <taxon>Tissierellales</taxon>
        <taxon>Sporanaerobacteraceae</taxon>
        <taxon>Anaerosalibacter</taxon>
    </lineage>
</organism>
<dbReference type="SUPFAM" id="SSF50341">
    <property type="entry name" value="CheW-like"/>
    <property type="match status" value="1"/>
</dbReference>
<name>A0A9X2MDL7_9FIRM</name>
<comment type="caution">
    <text evidence="2">The sequence shown here is derived from an EMBL/GenBank/DDBJ whole genome shotgun (WGS) entry which is preliminary data.</text>
</comment>
<gene>
    <name evidence="2" type="ORF">NSA23_02960</name>
</gene>
<dbReference type="PROSITE" id="PS50851">
    <property type="entry name" value="CHEW"/>
    <property type="match status" value="1"/>
</dbReference>
<dbReference type="OrthoDB" id="9794382at2"/>
<dbReference type="InterPro" id="IPR002545">
    <property type="entry name" value="CheW-lke_dom"/>
</dbReference>
<dbReference type="InterPro" id="IPR039315">
    <property type="entry name" value="CheW"/>
</dbReference>
<evidence type="ECO:0000259" key="1">
    <source>
        <dbReference type="PROSITE" id="PS50851"/>
    </source>
</evidence>
<dbReference type="GO" id="GO:0006935">
    <property type="term" value="P:chemotaxis"/>
    <property type="evidence" value="ECO:0007669"/>
    <property type="project" value="InterPro"/>
</dbReference>
<dbReference type="PANTHER" id="PTHR22617">
    <property type="entry name" value="CHEMOTAXIS SENSOR HISTIDINE KINASE-RELATED"/>
    <property type="match status" value="1"/>
</dbReference>
<dbReference type="Gene3D" id="2.40.50.180">
    <property type="entry name" value="CheA-289, Domain 4"/>
    <property type="match status" value="1"/>
</dbReference>
<dbReference type="GO" id="GO:0007165">
    <property type="term" value="P:signal transduction"/>
    <property type="evidence" value="ECO:0007669"/>
    <property type="project" value="InterPro"/>
</dbReference>
<evidence type="ECO:0000313" key="2">
    <source>
        <dbReference type="EMBL" id="MCR2043072.1"/>
    </source>
</evidence>
<proteinExistence type="predicted"/>
<accession>A0A9X2MDL7</accession>
<dbReference type="InterPro" id="IPR036061">
    <property type="entry name" value="CheW-like_dom_sf"/>
</dbReference>
<dbReference type="EMBL" id="JANJZL010000002">
    <property type="protein sequence ID" value="MCR2043072.1"/>
    <property type="molecule type" value="Genomic_DNA"/>
</dbReference>
<dbReference type="Proteomes" id="UP001142078">
    <property type="component" value="Unassembled WGS sequence"/>
</dbReference>
<sequence length="154" mass="17780">MSEKQYVVFKLGKEDYGIDIMNVKEIGPYQKSVKLPNTPDFIEGIINFRDRVIPIINLKERFKLQDDGITNDTRIIIINLKEKQVGFVVDEASQTVRLDDENIDPAPDVISNIHRRYITGVGKLDENRLLILIDLEKVLSEEEKEQIGKIELEK</sequence>
<keyword evidence="3" id="KW-1185">Reference proteome</keyword>
<feature type="domain" description="CheW-like" evidence="1">
    <location>
        <begin position="3"/>
        <end position="144"/>
    </location>
</feature>
<dbReference type="Gene3D" id="2.30.30.40">
    <property type="entry name" value="SH3 Domains"/>
    <property type="match status" value="1"/>
</dbReference>
<dbReference type="GO" id="GO:0005829">
    <property type="term" value="C:cytosol"/>
    <property type="evidence" value="ECO:0007669"/>
    <property type="project" value="TreeGrafter"/>
</dbReference>
<dbReference type="AlphaFoldDB" id="A0A9X2MDL7"/>
<dbReference type="PANTHER" id="PTHR22617:SF23">
    <property type="entry name" value="CHEMOTAXIS PROTEIN CHEW"/>
    <property type="match status" value="1"/>
</dbReference>
<protein>
    <submittedName>
        <fullName evidence="2">Chemotaxis protein CheW</fullName>
    </submittedName>
</protein>
<evidence type="ECO:0000313" key="3">
    <source>
        <dbReference type="Proteomes" id="UP001142078"/>
    </source>
</evidence>